<gene>
    <name evidence="2" type="ORF">MM415A02328_0006</name>
    <name evidence="1" type="ORF">MM415B01222_0002</name>
</gene>
<proteinExistence type="predicted"/>
<dbReference type="EMBL" id="MT141387">
    <property type="protein sequence ID" value="QJA59856.1"/>
    <property type="molecule type" value="Genomic_DNA"/>
</dbReference>
<dbReference type="EMBL" id="MT142033">
    <property type="protein sequence ID" value="QJA73519.1"/>
    <property type="molecule type" value="Genomic_DNA"/>
</dbReference>
<reference evidence="1" key="1">
    <citation type="submission" date="2020-03" db="EMBL/GenBank/DDBJ databases">
        <title>The deep terrestrial virosphere.</title>
        <authorList>
            <person name="Holmfeldt K."/>
            <person name="Nilsson E."/>
            <person name="Simone D."/>
            <person name="Lopez-Fernandez M."/>
            <person name="Wu X."/>
            <person name="de Brujin I."/>
            <person name="Lundin D."/>
            <person name="Andersson A."/>
            <person name="Bertilsson S."/>
            <person name="Dopson M."/>
        </authorList>
    </citation>
    <scope>NUCLEOTIDE SEQUENCE</scope>
    <source>
        <strain evidence="2">MM415A02328</strain>
        <strain evidence="1">MM415B01222</strain>
    </source>
</reference>
<evidence type="ECO:0000313" key="2">
    <source>
        <dbReference type="EMBL" id="QJA73519.1"/>
    </source>
</evidence>
<organism evidence="1">
    <name type="scientific">viral metagenome</name>
    <dbReference type="NCBI Taxonomy" id="1070528"/>
    <lineage>
        <taxon>unclassified sequences</taxon>
        <taxon>metagenomes</taxon>
        <taxon>organismal metagenomes</taxon>
    </lineage>
</organism>
<protein>
    <submittedName>
        <fullName evidence="1">Uncharacterized protein</fullName>
    </submittedName>
</protein>
<name>A0A6M3IQN2_9ZZZZ</name>
<accession>A0A6M3IQN2</accession>
<sequence>MTKNTLHDMIVELAKARKVRDEWSEAVTDAQVGLNHSDAYLHFVAMDKVYAAAKAKAEEMRVEVAAAACKAYDGENKRPHAAIGVGDYDTMEYSDGDAVAWAIEKDFPQLLSLKKAQFKAMAKAAKPAFVIFGKEVRASVSGDLSEYLEGGSDE</sequence>
<dbReference type="AlphaFoldDB" id="A0A6M3IQN2"/>
<evidence type="ECO:0000313" key="1">
    <source>
        <dbReference type="EMBL" id="QJA59856.1"/>
    </source>
</evidence>